<dbReference type="Proteomes" id="UP000283513">
    <property type="component" value="Unassembled WGS sequence"/>
</dbReference>
<dbReference type="CDD" id="cd06828">
    <property type="entry name" value="PLPDE_III_DapDC"/>
    <property type="match status" value="1"/>
</dbReference>
<evidence type="ECO:0000256" key="3">
    <source>
        <dbReference type="ARBA" id="ARBA00022898"/>
    </source>
</evidence>
<dbReference type="EMBL" id="QRQN01000009">
    <property type="protein sequence ID" value="RHN08489.1"/>
    <property type="molecule type" value="Genomic_DNA"/>
</dbReference>
<evidence type="ECO:0000313" key="16">
    <source>
        <dbReference type="Proteomes" id="UP000284051"/>
    </source>
</evidence>
<feature type="modified residue" description="N6-(pyridoxal phosphate)lysine" evidence="5">
    <location>
        <position position="55"/>
    </location>
</feature>
<evidence type="ECO:0000313" key="9">
    <source>
        <dbReference type="EMBL" id="RHA65865.1"/>
    </source>
</evidence>
<dbReference type="Proteomes" id="UP000284051">
    <property type="component" value="Unassembled WGS sequence"/>
</dbReference>
<dbReference type="SUPFAM" id="SSF51419">
    <property type="entry name" value="PLP-binding barrel"/>
    <property type="match status" value="1"/>
</dbReference>
<evidence type="ECO:0000313" key="10">
    <source>
        <dbReference type="EMBL" id="RHC16210.1"/>
    </source>
</evidence>
<evidence type="ECO:0000313" key="15">
    <source>
        <dbReference type="Proteomes" id="UP000283586"/>
    </source>
</evidence>
<feature type="active site" description="Proton donor" evidence="5">
    <location>
        <position position="342"/>
    </location>
</feature>
<dbReference type="AlphaFoldDB" id="A0A173T8T4"/>
<evidence type="ECO:0000313" key="18">
    <source>
        <dbReference type="Proteomes" id="UP000479531"/>
    </source>
</evidence>
<name>A0A173T8T4_9FIRM</name>
<accession>A0A173T8T4</accession>
<evidence type="ECO:0000313" key="14">
    <source>
        <dbReference type="Proteomes" id="UP000283513"/>
    </source>
</evidence>
<evidence type="ECO:0000313" key="8">
    <source>
        <dbReference type="EMBL" id="MVQ45597.1"/>
    </source>
</evidence>
<organism evidence="7 13">
    <name type="scientific">Roseburia intestinalis</name>
    <dbReference type="NCBI Taxonomy" id="166486"/>
    <lineage>
        <taxon>Bacteria</taxon>
        <taxon>Bacillati</taxon>
        <taxon>Bacillota</taxon>
        <taxon>Clostridia</taxon>
        <taxon>Lachnospirales</taxon>
        <taxon>Lachnospiraceae</taxon>
        <taxon>Roseburia</taxon>
    </lineage>
</organism>
<dbReference type="Proteomes" id="UP000284465">
    <property type="component" value="Unassembled WGS sequence"/>
</dbReference>
<dbReference type="SUPFAM" id="SSF50621">
    <property type="entry name" value="Alanine racemase C-terminal domain-like"/>
    <property type="match status" value="1"/>
</dbReference>
<dbReference type="FunFam" id="3.20.20.10:FF:000003">
    <property type="entry name" value="Diaminopimelate decarboxylase"/>
    <property type="match status" value="1"/>
</dbReference>
<dbReference type="PANTHER" id="PTHR43727:SF2">
    <property type="entry name" value="GROUP IV DECARBOXYLASE"/>
    <property type="match status" value="1"/>
</dbReference>
<dbReference type="EMBL" id="QSFP01000015">
    <property type="protein sequence ID" value="RHA65865.1"/>
    <property type="molecule type" value="Genomic_DNA"/>
</dbReference>
<gene>
    <name evidence="7" type="primary">lysA</name>
    <name evidence="11" type="ORF">DW264_03535</name>
    <name evidence="10" type="ORF">DW856_12280</name>
    <name evidence="9" type="ORF">DW927_13080</name>
    <name evidence="12" type="ORF">DWZ31_09255</name>
    <name evidence="7" type="ORF">ERS852572_01375</name>
    <name evidence="8" type="ORF">GCK47_07745</name>
</gene>
<comment type="cofactor">
    <cofactor evidence="1 5">
        <name>pyridoxal 5'-phosphate</name>
        <dbReference type="ChEBI" id="CHEBI:597326"/>
    </cofactor>
</comment>
<reference evidence="7 13" key="1">
    <citation type="submission" date="2015-09" db="EMBL/GenBank/DDBJ databases">
        <authorList>
            <consortium name="Pathogen Informatics"/>
        </authorList>
    </citation>
    <scope>NUCLEOTIDE SEQUENCE [LARGE SCALE GENOMIC DNA]</scope>
    <source>
        <strain evidence="7 13">2789STDY5834960</strain>
    </source>
</reference>
<reference evidence="14 15" key="2">
    <citation type="submission" date="2018-08" db="EMBL/GenBank/DDBJ databases">
        <title>A genome reference for cultivated species of the human gut microbiota.</title>
        <authorList>
            <person name="Zou Y."/>
            <person name="Xue W."/>
            <person name="Luo G."/>
        </authorList>
    </citation>
    <scope>NUCLEOTIDE SEQUENCE [LARGE SCALE GENOMIC DNA]</scope>
    <source>
        <strain evidence="12 15">AF31-21AC</strain>
        <strain evidence="11 16">AM22-21LB</strain>
        <strain evidence="10 14">AM37-1AC</strain>
        <strain evidence="9 17">AM43-11</strain>
    </source>
</reference>
<dbReference type="EMBL" id="QSHO01000010">
    <property type="protein sequence ID" value="RHC16210.1"/>
    <property type="molecule type" value="Genomic_DNA"/>
</dbReference>
<dbReference type="Pfam" id="PF02784">
    <property type="entry name" value="Orn_Arg_deC_N"/>
    <property type="match status" value="1"/>
</dbReference>
<protein>
    <submittedName>
        <fullName evidence="7">Diaminopimelate decarboxylase</fullName>
        <ecNumber evidence="7">4.1.1.20</ecNumber>
    </submittedName>
</protein>
<proteinExistence type="predicted"/>
<evidence type="ECO:0000256" key="1">
    <source>
        <dbReference type="ARBA" id="ARBA00001933"/>
    </source>
</evidence>
<dbReference type="EMBL" id="QRID01000003">
    <property type="protein sequence ID" value="RHG29865.1"/>
    <property type="molecule type" value="Genomic_DNA"/>
</dbReference>
<evidence type="ECO:0000313" key="17">
    <source>
        <dbReference type="Proteomes" id="UP000284465"/>
    </source>
</evidence>
<dbReference type="InterPro" id="IPR029066">
    <property type="entry name" value="PLP-binding_barrel"/>
</dbReference>
<dbReference type="Proteomes" id="UP000479531">
    <property type="component" value="Unassembled WGS sequence"/>
</dbReference>
<evidence type="ECO:0000256" key="4">
    <source>
        <dbReference type="ARBA" id="ARBA00023239"/>
    </source>
</evidence>
<dbReference type="PaxDb" id="166486-ERS852572_01375"/>
<evidence type="ECO:0000313" key="7">
    <source>
        <dbReference type="EMBL" id="CUM98479.1"/>
    </source>
</evidence>
<evidence type="ECO:0000259" key="6">
    <source>
        <dbReference type="Pfam" id="PF02784"/>
    </source>
</evidence>
<feature type="domain" description="Orn/DAP/Arg decarboxylase 2 N-terminal" evidence="6">
    <location>
        <begin position="31"/>
        <end position="279"/>
    </location>
</feature>
<dbReference type="Proteomes" id="UP000283586">
    <property type="component" value="Unassembled WGS sequence"/>
</dbReference>
<evidence type="ECO:0000313" key="11">
    <source>
        <dbReference type="EMBL" id="RHG29865.1"/>
    </source>
</evidence>
<dbReference type="EC" id="4.1.1.20" evidence="7"/>
<dbReference type="InterPro" id="IPR000183">
    <property type="entry name" value="Orn/DAP/Arg_de-COase"/>
</dbReference>
<dbReference type="Proteomes" id="UP000095350">
    <property type="component" value="Unassembled WGS sequence"/>
</dbReference>
<dbReference type="InterPro" id="IPR009006">
    <property type="entry name" value="Ala_racemase/Decarboxylase_C"/>
</dbReference>
<evidence type="ECO:0000313" key="13">
    <source>
        <dbReference type="Proteomes" id="UP000095350"/>
    </source>
</evidence>
<dbReference type="InterPro" id="IPR002986">
    <property type="entry name" value="DAP_deCOOHase_LysA"/>
</dbReference>
<dbReference type="PRINTS" id="PR01181">
    <property type="entry name" value="DAPDCRBXLASE"/>
</dbReference>
<dbReference type="RefSeq" id="WP_015520098.1">
    <property type="nucleotide sequence ID" value="NZ_CABIYH010000009.1"/>
</dbReference>
<dbReference type="GeneID" id="61432175"/>
<sequence>MKKKPFVTKEQLEEIVKKYPTPFHLYDEKGIRENAKAVKEAFSWNPGFREYFAVKATPNPYILDILKEYDCGCDCASLTELMLADSQGFDGKHIMFSSNDTPAEEFKFANELGAIINLDDFTHIDFLEKTIGKIPETISCRYNPGGVFKMSNGIMDNPGDAKYGFTHEQIIEGFKILKEKGAKHFGVHAFLASNTVTNEYYPKLARQLFELVVELRDKTGCDIQFINLSGGVGVPYTPDQTPNDIRVIGQGVKEAFEEILVPAGLGNISIYTEMGRFMLAPYGCLVTKAIHEKHTYKEYIGVDACAVNLMRPAIYGAYHHITVMGKEDEPCDHKYDVTGSLCENCDKFAIDRMLPKIDMGDLLVIHDAGAHGFSMGYNYNGKLRSAEVLLKEDGSTQLIRRAETPDDYFRTFDCFDILKDMKHPERK</sequence>
<dbReference type="InterPro" id="IPR022644">
    <property type="entry name" value="De-COase2_N"/>
</dbReference>
<keyword evidence="2" id="KW-0210">Decarboxylase</keyword>
<keyword evidence="4 7" id="KW-0456">Lyase</keyword>
<dbReference type="PRINTS" id="PR01179">
    <property type="entry name" value="ODADCRBXLASE"/>
</dbReference>
<dbReference type="Gene3D" id="3.20.20.10">
    <property type="entry name" value="Alanine racemase"/>
    <property type="match status" value="1"/>
</dbReference>
<dbReference type="GO" id="GO:0009089">
    <property type="term" value="P:lysine biosynthetic process via diaminopimelate"/>
    <property type="evidence" value="ECO:0007669"/>
    <property type="project" value="InterPro"/>
</dbReference>
<dbReference type="PANTHER" id="PTHR43727">
    <property type="entry name" value="DIAMINOPIMELATE DECARBOXYLASE"/>
    <property type="match status" value="1"/>
</dbReference>
<dbReference type="STRING" id="166486.ERS852572_01375"/>
<dbReference type="OrthoDB" id="9802241at2"/>
<reference evidence="8 18" key="3">
    <citation type="submission" date="2019-10" db="EMBL/GenBank/DDBJ databases">
        <title>Roseburia spp. ameliorate alcoholic fatty liver via restoration of gut barrier function.</title>
        <authorList>
            <person name="Seo B."/>
            <person name="Ko G."/>
        </authorList>
    </citation>
    <scope>NUCLEOTIDE SEQUENCE [LARGE SCALE GENOMIC DNA]</scope>
    <source>
        <strain evidence="8 18">SNUG30017</strain>
    </source>
</reference>
<keyword evidence="3 5" id="KW-0663">Pyridoxal phosphate</keyword>
<dbReference type="GO" id="GO:0008836">
    <property type="term" value="F:diaminopimelate decarboxylase activity"/>
    <property type="evidence" value="ECO:0007669"/>
    <property type="project" value="UniProtKB-EC"/>
</dbReference>
<dbReference type="Gene3D" id="2.40.37.10">
    <property type="entry name" value="Lyase, Ornithine Decarboxylase, Chain A, domain 1"/>
    <property type="match status" value="1"/>
</dbReference>
<evidence type="ECO:0000313" key="12">
    <source>
        <dbReference type="EMBL" id="RHN08489.1"/>
    </source>
</evidence>
<evidence type="ECO:0000256" key="2">
    <source>
        <dbReference type="ARBA" id="ARBA00022793"/>
    </source>
</evidence>
<dbReference type="EMBL" id="CYXZ01000009">
    <property type="protein sequence ID" value="CUM98479.1"/>
    <property type="molecule type" value="Genomic_DNA"/>
</dbReference>
<evidence type="ECO:0000256" key="5">
    <source>
        <dbReference type="PIRSR" id="PIRSR600183-50"/>
    </source>
</evidence>
<dbReference type="EMBL" id="WGGT01000007">
    <property type="protein sequence ID" value="MVQ45597.1"/>
    <property type="molecule type" value="Genomic_DNA"/>
</dbReference>